<evidence type="ECO:0000259" key="7">
    <source>
        <dbReference type="PROSITE" id="PS50850"/>
    </source>
</evidence>
<gene>
    <name evidence="8" type="ORF">ACFQ34_04245</name>
</gene>
<feature type="transmembrane region" description="Helical" evidence="6">
    <location>
        <begin position="307"/>
        <end position="328"/>
    </location>
</feature>
<organism evidence="8 9">
    <name type="scientific">Pseudonocardia benzenivorans</name>
    <dbReference type="NCBI Taxonomy" id="228005"/>
    <lineage>
        <taxon>Bacteria</taxon>
        <taxon>Bacillati</taxon>
        <taxon>Actinomycetota</taxon>
        <taxon>Actinomycetes</taxon>
        <taxon>Pseudonocardiales</taxon>
        <taxon>Pseudonocardiaceae</taxon>
        <taxon>Pseudonocardia</taxon>
    </lineage>
</organism>
<evidence type="ECO:0000256" key="6">
    <source>
        <dbReference type="SAM" id="Phobius"/>
    </source>
</evidence>
<reference evidence="9" key="1">
    <citation type="journal article" date="2019" name="Int. J. Syst. Evol. Microbiol.">
        <title>The Global Catalogue of Microorganisms (GCM) 10K type strain sequencing project: providing services to taxonomists for standard genome sequencing and annotation.</title>
        <authorList>
            <consortium name="The Broad Institute Genomics Platform"/>
            <consortium name="The Broad Institute Genome Sequencing Center for Infectious Disease"/>
            <person name="Wu L."/>
            <person name="Ma J."/>
        </authorList>
    </citation>
    <scope>NUCLEOTIDE SEQUENCE [LARGE SCALE GENOMIC DNA]</scope>
    <source>
        <strain evidence="9">CCUG 49018</strain>
    </source>
</reference>
<dbReference type="PRINTS" id="PR01035">
    <property type="entry name" value="TCRTETA"/>
</dbReference>
<dbReference type="RefSeq" id="WP_346092006.1">
    <property type="nucleotide sequence ID" value="NZ_BAABKS010000049.1"/>
</dbReference>
<feature type="transmembrane region" description="Helical" evidence="6">
    <location>
        <begin position="335"/>
        <end position="353"/>
    </location>
</feature>
<feature type="transmembrane region" description="Helical" evidence="6">
    <location>
        <begin position="163"/>
        <end position="183"/>
    </location>
</feature>
<dbReference type="PANTHER" id="PTHR23501:SF197">
    <property type="entry name" value="COMD"/>
    <property type="match status" value="1"/>
</dbReference>
<dbReference type="InterPro" id="IPR011701">
    <property type="entry name" value="MFS"/>
</dbReference>
<feature type="transmembrane region" description="Helical" evidence="6">
    <location>
        <begin position="398"/>
        <end position="419"/>
    </location>
</feature>
<comment type="subcellular location">
    <subcellularLocation>
        <location evidence="1">Cell membrane</location>
        <topology evidence="1">Multi-pass membrane protein</topology>
    </subcellularLocation>
</comment>
<evidence type="ECO:0000313" key="8">
    <source>
        <dbReference type="EMBL" id="MFD1232485.1"/>
    </source>
</evidence>
<feature type="transmembrane region" description="Helical" evidence="6">
    <location>
        <begin position="195"/>
        <end position="215"/>
    </location>
</feature>
<feature type="domain" description="Major facilitator superfamily (MFS) profile" evidence="7">
    <location>
        <begin position="10"/>
        <end position="457"/>
    </location>
</feature>
<feature type="transmembrane region" description="Helical" evidence="6">
    <location>
        <begin position="43"/>
        <end position="64"/>
    </location>
</feature>
<evidence type="ECO:0000256" key="2">
    <source>
        <dbReference type="ARBA" id="ARBA00022692"/>
    </source>
</evidence>
<feature type="compositionally biased region" description="Low complexity" evidence="5">
    <location>
        <begin position="480"/>
        <end position="495"/>
    </location>
</feature>
<keyword evidence="4 6" id="KW-0472">Membrane</keyword>
<keyword evidence="2 6" id="KW-0812">Transmembrane</keyword>
<evidence type="ECO:0000313" key="9">
    <source>
        <dbReference type="Proteomes" id="UP001597182"/>
    </source>
</evidence>
<keyword evidence="9" id="KW-1185">Reference proteome</keyword>
<keyword evidence="3 6" id="KW-1133">Transmembrane helix</keyword>
<evidence type="ECO:0000256" key="3">
    <source>
        <dbReference type="ARBA" id="ARBA00022989"/>
    </source>
</evidence>
<feature type="transmembrane region" description="Helical" evidence="6">
    <location>
        <begin position="431"/>
        <end position="452"/>
    </location>
</feature>
<dbReference type="Proteomes" id="UP001597182">
    <property type="component" value="Unassembled WGS sequence"/>
</dbReference>
<comment type="caution">
    <text evidence="8">The sequence shown here is derived from an EMBL/GenBank/DDBJ whole genome shotgun (WGS) entry which is preliminary data.</text>
</comment>
<evidence type="ECO:0000256" key="5">
    <source>
        <dbReference type="SAM" id="MobiDB-lite"/>
    </source>
</evidence>
<feature type="transmembrane region" description="Helical" evidence="6">
    <location>
        <begin position="365"/>
        <end position="386"/>
    </location>
</feature>
<feature type="transmembrane region" description="Helical" evidence="6">
    <location>
        <begin position="263"/>
        <end position="287"/>
    </location>
</feature>
<feature type="transmembrane region" description="Helical" evidence="6">
    <location>
        <begin position="101"/>
        <end position="121"/>
    </location>
</feature>
<evidence type="ECO:0000256" key="4">
    <source>
        <dbReference type="ARBA" id="ARBA00023136"/>
    </source>
</evidence>
<dbReference type="InterPro" id="IPR020846">
    <property type="entry name" value="MFS_dom"/>
</dbReference>
<dbReference type="Pfam" id="PF07690">
    <property type="entry name" value="MFS_1"/>
    <property type="match status" value="2"/>
</dbReference>
<feature type="transmembrane region" description="Helical" evidence="6">
    <location>
        <begin position="133"/>
        <end position="157"/>
    </location>
</feature>
<feature type="transmembrane region" description="Helical" evidence="6">
    <location>
        <begin position="221"/>
        <end position="242"/>
    </location>
</feature>
<evidence type="ECO:0000256" key="1">
    <source>
        <dbReference type="ARBA" id="ARBA00004651"/>
    </source>
</evidence>
<dbReference type="EMBL" id="JBHTMB010000025">
    <property type="protein sequence ID" value="MFD1232485.1"/>
    <property type="molecule type" value="Genomic_DNA"/>
</dbReference>
<dbReference type="CDD" id="cd17504">
    <property type="entry name" value="MFS_MMR_MDR_like"/>
    <property type="match status" value="1"/>
</dbReference>
<dbReference type="Gene3D" id="1.20.1250.20">
    <property type="entry name" value="MFS general substrate transporter like domains"/>
    <property type="match status" value="1"/>
</dbReference>
<feature type="region of interest" description="Disordered" evidence="5">
    <location>
        <begin position="466"/>
        <end position="495"/>
    </location>
</feature>
<protein>
    <submittedName>
        <fullName evidence="8">MFS transporter</fullName>
    </submittedName>
</protein>
<dbReference type="InterPro" id="IPR036259">
    <property type="entry name" value="MFS_trans_sf"/>
</dbReference>
<dbReference type="Gene3D" id="1.20.1720.10">
    <property type="entry name" value="Multidrug resistance protein D"/>
    <property type="match status" value="1"/>
</dbReference>
<name>A0ABW3VD50_9PSEU</name>
<dbReference type="SUPFAM" id="SSF103473">
    <property type="entry name" value="MFS general substrate transporter"/>
    <property type="match status" value="2"/>
</dbReference>
<sequence>MKAEEGQARAFTVLAVAAASFSMLQSLVSPVLSTIQHDLGTTPNAVAWVLIAWLLSAAVATPILGRIGDMIGKNRTLVVALSAIVVGSVVAALAPNLDVLVVGRVLQGLGGAVFPLTFGILRDEFPAQRLASVVGAMSAVIAVGAGLGTLLAGPVVALGGWRALFWLPAVVVALTATAAHLLVPASPVRAGGRINWLGAALLAAWLVALLVPLSMGDQWGWASPAVIAPLVGSVVLLAAWVVAESRSGHPVIDMRVMRLRGVWTTNLVALLFGASMFAVYAYVPVFVQTPAAAGYGFSATIGEAGRLLLPALVTMALGGVLSGPLAPYVGLRAQLASGSALIAASCAGFAFVHTSAWEIAVESGVFGLGLGIAYAAMSSVIVQTVPPSQTGAATGMSTNIRTIGGAIGTAVTATVLAAHPGPSGLPAESGYTTAFVVMGGAALVGMATSFAVPAARRAAAREPVAATPVEPGAGPVPDLAPGAPASAAVRAGAAG</sequence>
<dbReference type="PROSITE" id="PS50850">
    <property type="entry name" value="MFS"/>
    <property type="match status" value="1"/>
</dbReference>
<accession>A0ABW3VD50</accession>
<feature type="transmembrane region" description="Helical" evidence="6">
    <location>
        <begin position="76"/>
        <end position="95"/>
    </location>
</feature>
<dbReference type="PANTHER" id="PTHR23501">
    <property type="entry name" value="MAJOR FACILITATOR SUPERFAMILY"/>
    <property type="match status" value="1"/>
</dbReference>
<proteinExistence type="predicted"/>
<dbReference type="InterPro" id="IPR001958">
    <property type="entry name" value="Tet-R_TetA/multi-R_MdtG-like"/>
</dbReference>